<evidence type="ECO:0000313" key="1">
    <source>
        <dbReference type="EMBL" id="OOR88280.1"/>
    </source>
</evidence>
<organism evidence="1 2">
    <name type="scientific">Moraxella caviae</name>
    <dbReference type="NCBI Taxonomy" id="34060"/>
    <lineage>
        <taxon>Bacteria</taxon>
        <taxon>Pseudomonadati</taxon>
        <taxon>Pseudomonadota</taxon>
        <taxon>Gammaproteobacteria</taxon>
        <taxon>Moraxellales</taxon>
        <taxon>Moraxellaceae</taxon>
        <taxon>Moraxella</taxon>
    </lineage>
</organism>
<evidence type="ECO:0000313" key="2">
    <source>
        <dbReference type="Proteomes" id="UP000190435"/>
    </source>
</evidence>
<dbReference type="AlphaFoldDB" id="A0A1S9ZXT9"/>
<dbReference type="STRING" id="34060.B0181_08550"/>
<dbReference type="Proteomes" id="UP000190435">
    <property type="component" value="Unassembled WGS sequence"/>
</dbReference>
<dbReference type="EMBL" id="MUXU01000054">
    <property type="protein sequence ID" value="OOR88280.1"/>
    <property type="molecule type" value="Genomic_DNA"/>
</dbReference>
<sequence length="65" mass="7490">MAACICNASWLDDKSAKMHCMCIKVLTNVKNRTIIKLICEQMYPKRLPKTPFTQASIWFTVLIID</sequence>
<accession>A0A1S9ZXT9</accession>
<keyword evidence="2" id="KW-1185">Reference proteome</keyword>
<proteinExistence type="predicted"/>
<name>A0A1S9ZXT9_9GAMM</name>
<comment type="caution">
    <text evidence="1">The sequence shown here is derived from an EMBL/GenBank/DDBJ whole genome shotgun (WGS) entry which is preliminary data.</text>
</comment>
<reference evidence="1 2" key="1">
    <citation type="submission" date="2017-02" db="EMBL/GenBank/DDBJ databases">
        <title>Draft genome sequence of Moraxella caviae CCUG 355 type strain.</title>
        <authorList>
            <person name="Engstrom-Jakobsson H."/>
            <person name="Salva-Serra F."/>
            <person name="Thorell K."/>
            <person name="Gonzales-Siles L."/>
            <person name="Karlsson R."/>
            <person name="Boulund F."/>
            <person name="Engstrand L."/>
            <person name="Moore E."/>
        </authorList>
    </citation>
    <scope>NUCLEOTIDE SEQUENCE [LARGE SCALE GENOMIC DNA]</scope>
    <source>
        <strain evidence="1 2">CCUG 355</strain>
    </source>
</reference>
<protein>
    <submittedName>
        <fullName evidence="1">Uncharacterized protein</fullName>
    </submittedName>
</protein>
<gene>
    <name evidence="1" type="ORF">B0181_08550</name>
</gene>